<sequence>MATLADDLLRLVQGTDGRACTTWTRLHNFFFANRSSRYVYLSKKFQTTPRGDLSISAYAGRLQSITDDLANIGYPVADPDLMTHLLAGLGKKFKLPSALIQHSNPFPSFENACSRLLLAEASLAEEERDEGAQVLVVHGPSQDRGQGGVGRDGGQHSGGNRGGGQHSGGDCGQYGRGARGSAPHVGYPSGVSPNYRAGVLGPRPGAPSQAYSAIHYGGTPHPSFSSSAPPYSFDHATMLHQAMSNSNTSYSQQPPEWFMDSGATSHVTV</sequence>
<dbReference type="Proteomes" id="UP001231189">
    <property type="component" value="Unassembled WGS sequence"/>
</dbReference>
<dbReference type="Pfam" id="PF14223">
    <property type="entry name" value="Retrotran_gag_2"/>
    <property type="match status" value="1"/>
</dbReference>
<comment type="caution">
    <text evidence="2">The sequence shown here is derived from an EMBL/GenBank/DDBJ whole genome shotgun (WGS) entry which is preliminary data.</text>
</comment>
<accession>A0AAD8RSS2</accession>
<evidence type="ECO:0000313" key="3">
    <source>
        <dbReference type="Proteomes" id="UP001231189"/>
    </source>
</evidence>
<gene>
    <name evidence="2" type="ORF">QYE76_004207</name>
</gene>
<organism evidence="2 3">
    <name type="scientific">Lolium multiflorum</name>
    <name type="common">Italian ryegrass</name>
    <name type="synonym">Lolium perenne subsp. multiflorum</name>
    <dbReference type="NCBI Taxonomy" id="4521"/>
    <lineage>
        <taxon>Eukaryota</taxon>
        <taxon>Viridiplantae</taxon>
        <taxon>Streptophyta</taxon>
        <taxon>Embryophyta</taxon>
        <taxon>Tracheophyta</taxon>
        <taxon>Spermatophyta</taxon>
        <taxon>Magnoliopsida</taxon>
        <taxon>Liliopsida</taxon>
        <taxon>Poales</taxon>
        <taxon>Poaceae</taxon>
        <taxon>BOP clade</taxon>
        <taxon>Pooideae</taxon>
        <taxon>Poodae</taxon>
        <taxon>Poeae</taxon>
        <taxon>Poeae Chloroplast Group 2 (Poeae type)</taxon>
        <taxon>Loliodinae</taxon>
        <taxon>Loliinae</taxon>
        <taxon>Lolium</taxon>
    </lineage>
</organism>
<evidence type="ECO:0000256" key="1">
    <source>
        <dbReference type="SAM" id="MobiDB-lite"/>
    </source>
</evidence>
<evidence type="ECO:0000313" key="2">
    <source>
        <dbReference type="EMBL" id="KAK1629892.1"/>
    </source>
</evidence>
<keyword evidence="3" id="KW-1185">Reference proteome</keyword>
<protein>
    <submittedName>
        <fullName evidence="2">Uncharacterized protein</fullName>
    </submittedName>
</protein>
<dbReference type="PANTHER" id="PTHR47481:SF10">
    <property type="entry name" value="COPIA-LIKE POLYPROTEIN_RETROTRANSPOSON"/>
    <property type="match status" value="1"/>
</dbReference>
<name>A0AAD8RSS2_LOLMU</name>
<reference evidence="2" key="1">
    <citation type="submission" date="2023-07" db="EMBL/GenBank/DDBJ databases">
        <title>A chromosome-level genome assembly of Lolium multiflorum.</title>
        <authorList>
            <person name="Chen Y."/>
            <person name="Copetti D."/>
            <person name="Kolliker R."/>
            <person name="Studer B."/>
        </authorList>
    </citation>
    <scope>NUCLEOTIDE SEQUENCE</scope>
    <source>
        <strain evidence="2">02402/16</strain>
        <tissue evidence="2">Leaf</tissue>
    </source>
</reference>
<dbReference type="EMBL" id="JAUUTY010000005">
    <property type="protein sequence ID" value="KAK1629892.1"/>
    <property type="molecule type" value="Genomic_DNA"/>
</dbReference>
<proteinExistence type="predicted"/>
<feature type="compositionally biased region" description="Gly residues" evidence="1">
    <location>
        <begin position="145"/>
        <end position="178"/>
    </location>
</feature>
<dbReference type="AlphaFoldDB" id="A0AAD8RSS2"/>
<feature type="region of interest" description="Disordered" evidence="1">
    <location>
        <begin position="139"/>
        <end position="189"/>
    </location>
</feature>
<dbReference type="PANTHER" id="PTHR47481">
    <property type="match status" value="1"/>
</dbReference>